<name>A0A8J7K3D6_9CYAN</name>
<comment type="caution">
    <text evidence="2">The sequence shown here is derived from an EMBL/GenBank/DDBJ whole genome shotgun (WGS) entry which is preliminary data.</text>
</comment>
<evidence type="ECO:0000313" key="2">
    <source>
        <dbReference type="EMBL" id="MBE9214002.1"/>
    </source>
</evidence>
<keyword evidence="3" id="KW-1185">Reference proteome</keyword>
<dbReference type="Gene3D" id="3.30.70.1290">
    <property type="entry name" value="Transposase IS200-like"/>
    <property type="match status" value="1"/>
</dbReference>
<dbReference type="GO" id="GO:0004803">
    <property type="term" value="F:transposase activity"/>
    <property type="evidence" value="ECO:0007669"/>
    <property type="project" value="InterPro"/>
</dbReference>
<evidence type="ECO:0000259" key="1">
    <source>
        <dbReference type="SMART" id="SM01321"/>
    </source>
</evidence>
<dbReference type="PANTHER" id="PTHR33360:SF2">
    <property type="entry name" value="TRANSPOSASE FOR INSERTION SEQUENCE ELEMENT IS200"/>
    <property type="match status" value="1"/>
</dbReference>
<dbReference type="Pfam" id="PF01797">
    <property type="entry name" value="Y1_Tnp"/>
    <property type="match status" value="1"/>
</dbReference>
<dbReference type="PANTHER" id="PTHR33360">
    <property type="entry name" value="TRANSPOSASE FOR INSERTION SEQUENCE ELEMENT IS200"/>
    <property type="match status" value="1"/>
</dbReference>
<sequence length="138" mass="15793">MSLWRLYYHIVWATKQRQDLIKPEHEIELYNYIIGKSTALNCIVHGIGGTENHIHLIASIPPTLAISEYVKKIKGSSSRYLNQDLNPNLTKFSWQEGYGIFSLGSKQLEQALAYVKNQKQHHAQGTTNVHLEKVTFSN</sequence>
<dbReference type="GO" id="GO:0003677">
    <property type="term" value="F:DNA binding"/>
    <property type="evidence" value="ECO:0007669"/>
    <property type="project" value="InterPro"/>
</dbReference>
<dbReference type="SMART" id="SM01321">
    <property type="entry name" value="Y1_Tnp"/>
    <property type="match status" value="1"/>
</dbReference>
<dbReference type="InterPro" id="IPR002686">
    <property type="entry name" value="Transposase_17"/>
</dbReference>
<gene>
    <name evidence="2" type="primary">tnpA</name>
    <name evidence="2" type="ORF">IQ247_15235</name>
</gene>
<dbReference type="AlphaFoldDB" id="A0A8J7K3D6"/>
<dbReference type="InterPro" id="IPR036515">
    <property type="entry name" value="Transposase_17_sf"/>
</dbReference>
<dbReference type="NCBIfam" id="NF033573">
    <property type="entry name" value="transpos_IS200"/>
    <property type="match status" value="1"/>
</dbReference>
<proteinExistence type="predicted"/>
<dbReference type="RefSeq" id="WP_193921382.1">
    <property type="nucleotide sequence ID" value="NZ_JADEWL010000047.1"/>
</dbReference>
<feature type="domain" description="Transposase IS200-like" evidence="1">
    <location>
        <begin position="3"/>
        <end position="118"/>
    </location>
</feature>
<reference evidence="2" key="1">
    <citation type="submission" date="2020-10" db="EMBL/GenBank/DDBJ databases">
        <authorList>
            <person name="Castelo-Branco R."/>
            <person name="Eusebio N."/>
            <person name="Adriana R."/>
            <person name="Vieira A."/>
            <person name="Brugerolle De Fraissinette N."/>
            <person name="Rezende De Castro R."/>
            <person name="Schneider M.P."/>
            <person name="Vasconcelos V."/>
            <person name="Leao P.N."/>
        </authorList>
    </citation>
    <scope>NUCLEOTIDE SEQUENCE</scope>
    <source>
        <strain evidence="2">LEGE 06105</strain>
    </source>
</reference>
<dbReference type="SUPFAM" id="SSF143422">
    <property type="entry name" value="Transposase IS200-like"/>
    <property type="match status" value="1"/>
</dbReference>
<dbReference type="GO" id="GO:0006313">
    <property type="term" value="P:DNA transposition"/>
    <property type="evidence" value="ECO:0007669"/>
    <property type="project" value="InterPro"/>
</dbReference>
<accession>A0A8J7K3D6</accession>
<protein>
    <submittedName>
        <fullName evidence="2">IS200/IS605 family transposase</fullName>
    </submittedName>
</protein>
<dbReference type="EMBL" id="JADEWL010000047">
    <property type="protein sequence ID" value="MBE9214002.1"/>
    <property type="molecule type" value="Genomic_DNA"/>
</dbReference>
<dbReference type="Proteomes" id="UP000620559">
    <property type="component" value="Unassembled WGS sequence"/>
</dbReference>
<evidence type="ECO:0000313" key="3">
    <source>
        <dbReference type="Proteomes" id="UP000620559"/>
    </source>
</evidence>
<organism evidence="2 3">
    <name type="scientific">Plectonema cf. radiosum LEGE 06105</name>
    <dbReference type="NCBI Taxonomy" id="945769"/>
    <lineage>
        <taxon>Bacteria</taxon>
        <taxon>Bacillati</taxon>
        <taxon>Cyanobacteriota</taxon>
        <taxon>Cyanophyceae</taxon>
        <taxon>Oscillatoriophycideae</taxon>
        <taxon>Oscillatoriales</taxon>
        <taxon>Microcoleaceae</taxon>
        <taxon>Plectonema</taxon>
    </lineage>
</organism>